<sequence length="147" mass="16581">MAKFATPSVKERLTHPGNPLYGLMIQAKLIEANGKALAERLGSPINHHCQLAQISADTVVLQVDSSVWYSKLRFLGPDIVTFFRTERRMPMITRVRIYVNPAALRHDEPGRRLQISSNVGNLLRNVAKTTQNEALRQAWLRLARNAP</sequence>
<dbReference type="Pfam" id="PF05258">
    <property type="entry name" value="DciA"/>
    <property type="match status" value="1"/>
</dbReference>
<dbReference type="EMBL" id="CAADFT010000004">
    <property type="protein sequence ID" value="VFK39179.1"/>
    <property type="molecule type" value="Genomic_DNA"/>
</dbReference>
<proteinExistence type="predicted"/>
<evidence type="ECO:0000313" key="1">
    <source>
        <dbReference type="EMBL" id="VFK39179.1"/>
    </source>
</evidence>
<organism evidence="1">
    <name type="scientific">Candidatus Kentrum sp. TC</name>
    <dbReference type="NCBI Taxonomy" id="2126339"/>
    <lineage>
        <taxon>Bacteria</taxon>
        <taxon>Pseudomonadati</taxon>
        <taxon>Pseudomonadota</taxon>
        <taxon>Gammaproteobacteria</taxon>
        <taxon>Candidatus Kentrum</taxon>
    </lineage>
</organism>
<dbReference type="AlphaFoldDB" id="A0A450YCB7"/>
<dbReference type="EMBL" id="CAADFS010000009">
    <property type="protein sequence ID" value="VFK40234.1"/>
    <property type="molecule type" value="Genomic_DNA"/>
</dbReference>
<dbReference type="EMBL" id="CAADFW010000006">
    <property type="protein sequence ID" value="VFK54930.1"/>
    <property type="molecule type" value="Genomic_DNA"/>
</dbReference>
<name>A0A450YCB7_9GAMM</name>
<evidence type="ECO:0000313" key="3">
    <source>
        <dbReference type="EMBL" id="VFK54930.1"/>
    </source>
</evidence>
<dbReference type="InterPro" id="IPR007922">
    <property type="entry name" value="DciA-like"/>
</dbReference>
<reference evidence="1" key="1">
    <citation type="submission" date="2019-02" db="EMBL/GenBank/DDBJ databases">
        <authorList>
            <person name="Gruber-Vodicka R. H."/>
            <person name="Seah K. B. B."/>
        </authorList>
    </citation>
    <scope>NUCLEOTIDE SEQUENCE</scope>
    <source>
        <strain evidence="2">BECK_BZ123</strain>
        <strain evidence="1">BECK_BZ125</strain>
        <strain evidence="3">BECK_BZ126</strain>
    </source>
</reference>
<accession>A0A450YCB7</accession>
<evidence type="ECO:0008006" key="4">
    <source>
        <dbReference type="Google" id="ProtNLM"/>
    </source>
</evidence>
<protein>
    <recommendedName>
        <fullName evidence="4">DUF721 domain-containing protein</fullName>
    </recommendedName>
</protein>
<gene>
    <name evidence="2" type="ORF">BECKTC1821D_GA0114238_100913</name>
    <name evidence="1" type="ORF">BECKTC1821E_GA0114239_100429</name>
    <name evidence="3" type="ORF">BECKTC1821F_GA0114240_100621</name>
</gene>
<evidence type="ECO:0000313" key="2">
    <source>
        <dbReference type="EMBL" id="VFK40234.1"/>
    </source>
</evidence>